<dbReference type="Proteomes" id="UP000802098">
    <property type="component" value="Unassembled WGS sequence"/>
</dbReference>
<organism evidence="2 3">
    <name type="scientific">Rubrivivax benzoatilyticus</name>
    <dbReference type="NCBI Taxonomy" id="316997"/>
    <lineage>
        <taxon>Bacteria</taxon>
        <taxon>Pseudomonadati</taxon>
        <taxon>Pseudomonadota</taxon>
        <taxon>Betaproteobacteria</taxon>
        <taxon>Burkholderiales</taxon>
        <taxon>Sphaerotilaceae</taxon>
        <taxon>Rubrivivax</taxon>
    </lineage>
</organism>
<dbReference type="Pfam" id="PF01584">
    <property type="entry name" value="CheW"/>
    <property type="match status" value="1"/>
</dbReference>
<dbReference type="RefSeq" id="WP_009858023.1">
    <property type="nucleotide sequence ID" value="NZ_JAAOCD010000008.1"/>
</dbReference>
<evidence type="ECO:0000313" key="3">
    <source>
        <dbReference type="Proteomes" id="UP000802098"/>
    </source>
</evidence>
<accession>A0ABX0I2D6</accession>
<dbReference type="PANTHER" id="PTHR22617">
    <property type="entry name" value="CHEMOTAXIS SENSOR HISTIDINE KINASE-RELATED"/>
    <property type="match status" value="1"/>
</dbReference>
<dbReference type="InterPro" id="IPR036061">
    <property type="entry name" value="CheW-like_dom_sf"/>
</dbReference>
<sequence length="178" mass="18580">MTALLSKTGAVGLRRAPLPEAPVAEPSLVLTFQLGGELFAITIRSIKEIIEYRRPTEVPSMPAAVLGVINLRGAVVPVMDLPLRLGRAPAAVGRRTCIVIVEIADGDEAQTLGVVVDAVSEVLEIPPEDIEPPPSFGARVAAEFIAGMGKVRGRFVILLDVARVLSVGTSAEAVAALA</sequence>
<evidence type="ECO:0000313" key="2">
    <source>
        <dbReference type="EMBL" id="NHK99759.1"/>
    </source>
</evidence>
<keyword evidence="3" id="KW-1185">Reference proteome</keyword>
<dbReference type="SUPFAM" id="SSF50341">
    <property type="entry name" value="CheW-like"/>
    <property type="match status" value="1"/>
</dbReference>
<dbReference type="EMBL" id="JAAOCD010000008">
    <property type="protein sequence ID" value="NHK99759.1"/>
    <property type="molecule type" value="Genomic_DNA"/>
</dbReference>
<name>A0ABX0I2D6_9BURK</name>
<dbReference type="Gene3D" id="2.40.50.180">
    <property type="entry name" value="CheA-289, Domain 4"/>
    <property type="match status" value="1"/>
</dbReference>
<dbReference type="Gene3D" id="2.30.30.40">
    <property type="entry name" value="SH3 Domains"/>
    <property type="match status" value="1"/>
</dbReference>
<feature type="domain" description="CheW-like" evidence="1">
    <location>
        <begin position="26"/>
        <end position="170"/>
    </location>
</feature>
<comment type="caution">
    <text evidence="2">The sequence shown here is derived from an EMBL/GenBank/DDBJ whole genome shotgun (WGS) entry which is preliminary data.</text>
</comment>
<dbReference type="PROSITE" id="PS50851">
    <property type="entry name" value="CHEW"/>
    <property type="match status" value="1"/>
</dbReference>
<dbReference type="InterPro" id="IPR002545">
    <property type="entry name" value="CheW-lke_dom"/>
</dbReference>
<reference evidence="2 3" key="1">
    <citation type="submission" date="2020-03" db="EMBL/GenBank/DDBJ databases">
        <title>Rubrivivax benzoatilyticus JA2 (sequenced after 10 years sub-culturing).</title>
        <authorList>
            <person name="Gupta D."/>
            <person name="Chintalapati S."/>
            <person name="Chintalapati V.R."/>
        </authorList>
    </citation>
    <scope>NUCLEOTIDE SEQUENCE [LARGE SCALE GENOMIC DNA]</scope>
    <source>
        <strain evidence="2 3">JA2-Mal</strain>
    </source>
</reference>
<dbReference type="SMART" id="SM00260">
    <property type="entry name" value="CheW"/>
    <property type="match status" value="1"/>
</dbReference>
<evidence type="ECO:0000259" key="1">
    <source>
        <dbReference type="PROSITE" id="PS50851"/>
    </source>
</evidence>
<dbReference type="InterPro" id="IPR039315">
    <property type="entry name" value="CheW"/>
</dbReference>
<gene>
    <name evidence="2" type="ORF">G7087_15355</name>
</gene>
<protein>
    <submittedName>
        <fullName evidence="2">Purine-binding chemotaxis protein CheW</fullName>
    </submittedName>
</protein>
<proteinExistence type="predicted"/>
<dbReference type="PANTHER" id="PTHR22617:SF41">
    <property type="entry name" value="CHEMOTAXIS SIGNAL TRANSDUCTION SYSTEM ADAPTOR PROTEIN CHEW"/>
    <property type="match status" value="1"/>
</dbReference>